<keyword evidence="2" id="KW-0472">Membrane</keyword>
<evidence type="ECO:0000313" key="5">
    <source>
        <dbReference type="Proteomes" id="UP000322245"/>
    </source>
</evidence>
<evidence type="ECO:0000256" key="1">
    <source>
        <dbReference type="SAM" id="MobiDB-lite"/>
    </source>
</evidence>
<evidence type="ECO:0000256" key="2">
    <source>
        <dbReference type="SAM" id="Phobius"/>
    </source>
</evidence>
<feature type="compositionally biased region" description="Low complexity" evidence="1">
    <location>
        <begin position="140"/>
        <end position="189"/>
    </location>
</feature>
<evidence type="ECO:0000313" key="4">
    <source>
        <dbReference type="EMBL" id="TYJ56611.1"/>
    </source>
</evidence>
<reference evidence="4 5" key="1">
    <citation type="submission" date="2017-05" db="EMBL/GenBank/DDBJ databases">
        <title>The Genome Sequence of Tsuchiyaea wingfieldii DSM 27421.</title>
        <authorList>
            <person name="Cuomo C."/>
            <person name="Passer A."/>
            <person name="Billmyre B."/>
            <person name="Heitman J."/>
        </authorList>
    </citation>
    <scope>NUCLEOTIDE SEQUENCE [LARGE SCALE GENOMIC DNA]</scope>
    <source>
        <strain evidence="4 5">DSM 27421</strain>
    </source>
</reference>
<feature type="region of interest" description="Disordered" evidence="1">
    <location>
        <begin position="662"/>
        <end position="706"/>
    </location>
</feature>
<feature type="region of interest" description="Disordered" evidence="1">
    <location>
        <begin position="529"/>
        <end position="597"/>
    </location>
</feature>
<organism evidence="4 5">
    <name type="scientific">Cryptococcus floricola</name>
    <dbReference type="NCBI Taxonomy" id="2591691"/>
    <lineage>
        <taxon>Eukaryota</taxon>
        <taxon>Fungi</taxon>
        <taxon>Dikarya</taxon>
        <taxon>Basidiomycota</taxon>
        <taxon>Agaricomycotina</taxon>
        <taxon>Tremellomycetes</taxon>
        <taxon>Tremellales</taxon>
        <taxon>Cryptococcaceae</taxon>
        <taxon>Cryptococcus</taxon>
    </lineage>
</organism>
<keyword evidence="5" id="KW-1185">Reference proteome</keyword>
<dbReference type="Pfam" id="PF12104">
    <property type="entry name" value="Tcell_CD4_C"/>
    <property type="match status" value="1"/>
</dbReference>
<feature type="domain" description="T cell CD4 receptor C-terminal region" evidence="3">
    <location>
        <begin position="407"/>
        <end position="440"/>
    </location>
</feature>
<comment type="caution">
    <text evidence="4">The sequence shown here is derived from an EMBL/GenBank/DDBJ whole genome shotgun (WGS) entry which is preliminary data.</text>
</comment>
<keyword evidence="2" id="KW-0812">Transmembrane</keyword>
<feature type="compositionally biased region" description="Basic and acidic residues" evidence="1">
    <location>
        <begin position="584"/>
        <end position="595"/>
    </location>
</feature>
<sequence length="832" mass="88283">MACQQTAEATLYSTSTSLILQTATSSSAVIYTPSASTSTWVNTACPTASAARGDGLGNMIVSASSQSDGTSTSKRDVTLEMTDSSSFDPARSTSMTAQSSVTGSQTEATTQTSPVDSVSSASQQLDPTQSSESSGQAPISSENSSASQIRSQSSMTTTPLSPPTTSTFSTTASASSAATSSMAPSLSLRARSRRQWRDGDGSGPGDTQQTCQATTSSTIITYSPSTSWSTTYITSTSTSTVVVPTQTIWGGCESTSSTEWAEPTSSSWADGSAWTYSSSEEGYWVEYSSSSESDEWWSSSSSWTEAWSDSASSIASTTDDNSFIAAISSTTSTTATLTSHGPSTISMSTQSPTSTSSTTPTSTISSSAAAVAAASDAAASSTTTASASTADDNSPHIKKSVSIGAAVGGVFGLFAFFAMCLYAVRWWKRRGRVQRTAELRSSWFYGGDVRESKMYGTNEKGFEHGDAESQLEPEAQLPQSRFSAPSLISHSAIPALLRQPISHIRQGSGRFPPILSLKHLRLGWNSDQTARNENGNGTGTWVDKYTTPPTVNHTRSGSGLSRNVSPPRAIEMESPLESTPARPRRPDETVSDHAPDTGVTWGASYTSPTVAQLHHQQWEHGQGLEAEFDNAALSEASHSVYSRTSTYTQHGNALSRGSTLKSMRAGGAGGANEAAATFPMPPVDHPFLHSRSSSNFQTERSLPPPPLPEIPAITFSPNFSHPVSQDYSITRSTQHSSGVWEYSGYDDSSRHTPLSGTLQLSREAPLIQGGVDDEYRATRDWYEKSIWDGGITEPSTVPHRPEALGHSSRKSVKSVRWGDEERDLQDGVPRAI</sequence>
<proteinExistence type="predicted"/>
<feature type="compositionally biased region" description="Polar residues" evidence="1">
    <location>
        <begin position="81"/>
        <end position="139"/>
    </location>
</feature>
<accession>A0A5D3B250</accession>
<feature type="region of interest" description="Disordered" evidence="1">
    <location>
        <begin position="334"/>
        <end position="362"/>
    </location>
</feature>
<evidence type="ECO:0000259" key="3">
    <source>
        <dbReference type="Pfam" id="PF12104"/>
    </source>
</evidence>
<feature type="transmembrane region" description="Helical" evidence="2">
    <location>
        <begin position="403"/>
        <end position="424"/>
    </location>
</feature>
<dbReference type="AlphaFoldDB" id="A0A5D3B250"/>
<feature type="compositionally biased region" description="Polar residues" evidence="1">
    <location>
        <begin position="547"/>
        <end position="564"/>
    </location>
</feature>
<feature type="region of interest" description="Disordered" evidence="1">
    <location>
        <begin position="81"/>
        <end position="211"/>
    </location>
</feature>
<gene>
    <name evidence="4" type="ORF">B9479_002703</name>
</gene>
<dbReference type="InterPro" id="IPR021963">
    <property type="entry name" value="Tcell_CD4_Cterm"/>
</dbReference>
<dbReference type="Proteomes" id="UP000322245">
    <property type="component" value="Unassembled WGS sequence"/>
</dbReference>
<keyword evidence="2" id="KW-1133">Transmembrane helix</keyword>
<protein>
    <recommendedName>
        <fullName evidence="3">T cell CD4 receptor C-terminal region domain-containing protein</fullName>
    </recommendedName>
</protein>
<dbReference type="EMBL" id="NIDF01000022">
    <property type="protein sequence ID" value="TYJ56611.1"/>
    <property type="molecule type" value="Genomic_DNA"/>
</dbReference>
<name>A0A5D3B250_9TREE</name>
<feature type="compositionally biased region" description="Polar residues" evidence="1">
    <location>
        <begin position="690"/>
        <end position="700"/>
    </location>
</feature>
<feature type="region of interest" description="Disordered" evidence="1">
    <location>
        <begin position="792"/>
        <end position="832"/>
    </location>
</feature>